<feature type="region of interest" description="Disordered" evidence="3">
    <location>
        <begin position="296"/>
        <end position="338"/>
    </location>
</feature>
<accession>G0S1N9</accession>
<dbReference type="KEGG" id="cthr:CTHT_0014280"/>
<dbReference type="EMBL" id="GL988039">
    <property type="protein sequence ID" value="EGS22949.1"/>
    <property type="molecule type" value="Genomic_DNA"/>
</dbReference>
<gene>
    <name evidence="5" type="ORF">CTHT_0014280</name>
</gene>
<evidence type="ECO:0000256" key="1">
    <source>
        <dbReference type="ARBA" id="ARBA00004123"/>
    </source>
</evidence>
<dbReference type="AlphaFoldDB" id="G0S1N9"/>
<evidence type="ECO:0000259" key="4">
    <source>
        <dbReference type="Pfam" id="PF04825"/>
    </source>
</evidence>
<evidence type="ECO:0000256" key="3">
    <source>
        <dbReference type="SAM" id="MobiDB-lite"/>
    </source>
</evidence>
<dbReference type="GO" id="GO:0005634">
    <property type="term" value="C:nucleus"/>
    <property type="evidence" value="ECO:0007669"/>
    <property type="project" value="UniProtKB-SubCell"/>
</dbReference>
<organism evidence="6">
    <name type="scientific">Chaetomium thermophilum (strain DSM 1495 / CBS 144.50 / IMI 039719)</name>
    <name type="common">Thermochaetoides thermophila</name>
    <dbReference type="NCBI Taxonomy" id="759272"/>
    <lineage>
        <taxon>Eukaryota</taxon>
        <taxon>Fungi</taxon>
        <taxon>Dikarya</taxon>
        <taxon>Ascomycota</taxon>
        <taxon>Pezizomycotina</taxon>
        <taxon>Sordariomycetes</taxon>
        <taxon>Sordariomycetidae</taxon>
        <taxon>Sordariales</taxon>
        <taxon>Chaetomiaceae</taxon>
        <taxon>Thermochaetoides</taxon>
    </lineage>
</organism>
<dbReference type="HOGENOM" id="CLU_025342_0_0_1"/>
<feature type="region of interest" description="Disordered" evidence="3">
    <location>
        <begin position="189"/>
        <end position="215"/>
    </location>
</feature>
<feature type="compositionally biased region" description="Basic and acidic residues" evidence="3">
    <location>
        <begin position="296"/>
        <end position="308"/>
    </location>
</feature>
<feature type="domain" description="Rad21/Rec8-like protein N-terminal" evidence="4">
    <location>
        <begin position="1"/>
        <end position="113"/>
    </location>
</feature>
<dbReference type="InterPro" id="IPR006910">
    <property type="entry name" value="Rad21_Rec8_N"/>
</dbReference>
<proteinExistence type="predicted"/>
<dbReference type="InterPro" id="IPR039781">
    <property type="entry name" value="Rad21/Rec8-like"/>
</dbReference>
<dbReference type="CDD" id="cd21789">
    <property type="entry name" value="Rad21_Rec8_M_SpRec8p-like"/>
    <property type="match status" value="1"/>
</dbReference>
<dbReference type="GO" id="GO:0007064">
    <property type="term" value="P:mitotic sister chromatid cohesion"/>
    <property type="evidence" value="ECO:0007669"/>
    <property type="project" value="TreeGrafter"/>
</dbReference>
<evidence type="ECO:0000313" key="5">
    <source>
        <dbReference type="EMBL" id="EGS22949.1"/>
    </source>
</evidence>
<dbReference type="GO" id="GO:0003682">
    <property type="term" value="F:chromatin binding"/>
    <property type="evidence" value="ECO:0007669"/>
    <property type="project" value="TreeGrafter"/>
</dbReference>
<reference evidence="5 6" key="1">
    <citation type="journal article" date="2011" name="Cell">
        <title>Insight into structure and assembly of the nuclear pore complex by utilizing the genome of a eukaryotic thermophile.</title>
        <authorList>
            <person name="Amlacher S."/>
            <person name="Sarges P."/>
            <person name="Flemming D."/>
            <person name="van Noort V."/>
            <person name="Kunze R."/>
            <person name="Devos D.P."/>
            <person name="Arumugam M."/>
            <person name="Bork P."/>
            <person name="Hurt E."/>
        </authorList>
    </citation>
    <scope>NUCLEOTIDE SEQUENCE [LARGE SCALE GENOMIC DNA]</scope>
    <source>
        <strain evidence="6">DSM 1495 / CBS 144.50 / IMI 039719</strain>
    </source>
</reference>
<dbReference type="OMA" id="QQCHYVL"/>
<sequence>MFYSHEILTNHQYGVATVWLVSTIGLRSSTRKITRKAIQEVNVKKACETILQPDAPMALRLQGRLLYGLSRVYSQQCHYVLTDAEKVQAHMMAFWTSLRNCDDSLDPEAGKSKRKELILEDDPNFDLNINLPALDFDEDGNPVALQLSQTSRKTSSQLSPLQSNDSIRSFHRSPISGFNLSQSISPGLSGNSLLPDPLDQDSMTPNKSNDGLLPFDGEERHLHAVEDVGIIIDADGNAMEMEPPEVLHQSSLEAQEEGVFLNQPEENLLFDQQGDALIGRSDVLVMHSHPVRLERPVEQERQEPEQVRQEVAVEGVNSSQPPVRSQRRRRRPMLTPDDQTKITRQELKSWSADYLTNAERAIRPRNAVTPAEARRNAFNLIFGRGIGGVGFPTGVPGLIHPLADQFAGLGLQVSLLGVAIIPNNAVRGRRRTALEALELEEDEHGRRVRPRLSAESNSDADQAAQQLPRHDEDAAGLLVNDDEFPPIELGRRAGSVLGSDNNPPSDLPWNRPSSQVPSSSIKAGSRAGSRQVSASPLHHRGAMVVPGPDIERYSDQAVFGTGDFAPVLHSGAPGISSSPPRLAFEQDFFHHYHEHGEVSGAASQVLYSALDSDGRKFLEYLVSLAREWGVRVAGDELVIGAGRKHRCKWITFDELFPDEASRTCTAAAQAFHHVLTLATKNLICVAQEGQGGQVPFGTIRIGVEVPLDVHPAGAHDGHA</sequence>
<dbReference type="GO" id="GO:0030892">
    <property type="term" value="C:mitotic cohesin complex"/>
    <property type="evidence" value="ECO:0007669"/>
    <property type="project" value="TreeGrafter"/>
</dbReference>
<dbReference type="PANTHER" id="PTHR12585:SF70">
    <property type="entry name" value="RAD21_REC8 N TERMINAL DOMAIN PROTEIN (AFU_ORTHOLOGUE AFUA_6G02900)"/>
    <property type="match status" value="1"/>
</dbReference>
<dbReference type="OrthoDB" id="5427633at2759"/>
<feature type="compositionally biased region" description="Polar residues" evidence="3">
    <location>
        <begin position="454"/>
        <end position="465"/>
    </location>
</feature>
<feature type="region of interest" description="Disordered" evidence="3">
    <location>
        <begin position="441"/>
        <end position="468"/>
    </location>
</feature>
<dbReference type="Proteomes" id="UP000008066">
    <property type="component" value="Unassembled WGS sequence"/>
</dbReference>
<dbReference type="Pfam" id="PF04825">
    <property type="entry name" value="Rad21_Rec8_N"/>
    <property type="match status" value="1"/>
</dbReference>
<feature type="region of interest" description="Disordered" evidence="3">
    <location>
        <begin position="489"/>
        <end position="546"/>
    </location>
</feature>
<comment type="subcellular location">
    <subcellularLocation>
        <location evidence="1">Nucleus</location>
    </subcellularLocation>
</comment>
<dbReference type="GeneID" id="18255466"/>
<dbReference type="STRING" id="759272.G0S1N9"/>
<protein>
    <submittedName>
        <fullName evidence="5">Putative sister chromatid cohesion protein</fullName>
    </submittedName>
</protein>
<name>G0S1N9_CHATD</name>
<evidence type="ECO:0000256" key="2">
    <source>
        <dbReference type="ARBA" id="ARBA00023242"/>
    </source>
</evidence>
<evidence type="ECO:0000313" key="6">
    <source>
        <dbReference type="Proteomes" id="UP000008066"/>
    </source>
</evidence>
<feature type="compositionally biased region" description="Polar residues" evidence="3">
    <location>
        <begin position="511"/>
        <end position="534"/>
    </location>
</feature>
<dbReference type="RefSeq" id="XP_006691941.1">
    <property type="nucleotide sequence ID" value="XM_006691878.1"/>
</dbReference>
<dbReference type="eggNOG" id="KOG1213">
    <property type="taxonomic scope" value="Eukaryota"/>
</dbReference>
<keyword evidence="6" id="KW-1185">Reference proteome</keyword>
<keyword evidence="2" id="KW-0539">Nucleus</keyword>
<dbReference type="PANTHER" id="PTHR12585">
    <property type="entry name" value="SCC1 / RAD21 FAMILY MEMBER"/>
    <property type="match status" value="1"/>
</dbReference>